<organism evidence="7">
    <name type="scientific">hydrothermal vent metagenome</name>
    <dbReference type="NCBI Taxonomy" id="652676"/>
    <lineage>
        <taxon>unclassified sequences</taxon>
        <taxon>metagenomes</taxon>
        <taxon>ecological metagenomes</taxon>
    </lineage>
</organism>
<reference evidence="7" key="1">
    <citation type="submission" date="2016-10" db="EMBL/GenBank/DDBJ databases">
        <authorList>
            <person name="de Groot N.N."/>
        </authorList>
    </citation>
    <scope>NUCLEOTIDE SEQUENCE</scope>
</reference>
<dbReference type="GO" id="GO:0035999">
    <property type="term" value="P:tetrahydrofolate interconversion"/>
    <property type="evidence" value="ECO:0007669"/>
    <property type="project" value="UniProtKB-UniPathway"/>
</dbReference>
<dbReference type="GO" id="GO:0009086">
    <property type="term" value="P:methionine biosynthetic process"/>
    <property type="evidence" value="ECO:0007669"/>
    <property type="project" value="TreeGrafter"/>
</dbReference>
<dbReference type="InterPro" id="IPR029041">
    <property type="entry name" value="FAD-linked_oxidoreductase-like"/>
</dbReference>
<dbReference type="EC" id="1.5.1.20" evidence="7"/>
<dbReference type="Pfam" id="PF02219">
    <property type="entry name" value="MTHFR"/>
    <property type="match status" value="1"/>
</dbReference>
<evidence type="ECO:0000256" key="6">
    <source>
        <dbReference type="ARBA" id="ARBA00023002"/>
    </source>
</evidence>
<keyword evidence="6 7" id="KW-0560">Oxidoreductase</keyword>
<gene>
    <name evidence="7" type="ORF">MNB_SV-9-47</name>
</gene>
<evidence type="ECO:0000256" key="5">
    <source>
        <dbReference type="ARBA" id="ARBA00022827"/>
    </source>
</evidence>
<keyword evidence="5" id="KW-0274">FAD</keyword>
<dbReference type="GO" id="GO:0004489">
    <property type="term" value="F:methylenetetrahydrofolate reductase [NAD(P)H] activity"/>
    <property type="evidence" value="ECO:0007669"/>
    <property type="project" value="UniProtKB-EC"/>
</dbReference>
<evidence type="ECO:0000256" key="3">
    <source>
        <dbReference type="ARBA" id="ARBA00006743"/>
    </source>
</evidence>
<comment type="cofactor">
    <cofactor evidence="1">
        <name>FAD</name>
        <dbReference type="ChEBI" id="CHEBI:57692"/>
    </cofactor>
</comment>
<dbReference type="CDD" id="cd00537">
    <property type="entry name" value="MTHFR"/>
    <property type="match status" value="1"/>
</dbReference>
<dbReference type="PANTHER" id="PTHR45754">
    <property type="entry name" value="METHYLENETETRAHYDROFOLATE REDUCTASE"/>
    <property type="match status" value="1"/>
</dbReference>
<comment type="similarity">
    <text evidence="3">Belongs to the methylenetetrahydrofolate reductase family.</text>
</comment>
<dbReference type="Gene3D" id="3.20.20.220">
    <property type="match status" value="1"/>
</dbReference>
<keyword evidence="4" id="KW-0285">Flavoprotein</keyword>
<comment type="pathway">
    <text evidence="2">One-carbon metabolism; tetrahydrofolate interconversion.</text>
</comment>
<dbReference type="SUPFAM" id="SSF51730">
    <property type="entry name" value="FAD-linked oxidoreductase"/>
    <property type="match status" value="1"/>
</dbReference>
<dbReference type="EMBL" id="FPHG01000027">
    <property type="protein sequence ID" value="SFV55189.1"/>
    <property type="molecule type" value="Genomic_DNA"/>
</dbReference>
<evidence type="ECO:0000313" key="7">
    <source>
        <dbReference type="EMBL" id="SFV55189.1"/>
    </source>
</evidence>
<protein>
    <submittedName>
        <fullName evidence="7">5,10-methylenetetrahydrofolate reductase</fullName>
        <ecNumber evidence="7">1.5.1.20</ecNumber>
    </submittedName>
</protein>
<evidence type="ECO:0000256" key="1">
    <source>
        <dbReference type="ARBA" id="ARBA00001974"/>
    </source>
</evidence>
<name>A0A1W1BNS2_9ZZZZ</name>
<evidence type="ECO:0000256" key="2">
    <source>
        <dbReference type="ARBA" id="ARBA00004777"/>
    </source>
</evidence>
<dbReference type="UniPathway" id="UPA00193"/>
<accession>A0A1W1BNS2</accession>
<dbReference type="AlphaFoldDB" id="A0A1W1BNS2"/>
<sequence length="347" mass="39178">MGFLDKIIAKNIQRDFYTLHLLLFWVFLDKILRYITIKSLFMFEQFCKTLCSNEPYITVEVNPPHGSSINSVLKSIESVGLQDKITGFSVTDNPLAKLKMSGILSAIKLQQKFGKPVIATMSMRDKNKLSLQSSLLGANDFDLRCILALTGDPAKFSDQPEVKGVLERDSTLLLSIIYHLNNGVDYSNKVLNPKPKPIYPFAVTNSYARNMKSLQKRVIKKLDYGARAIITQPVYDLENAKELLEIFDEAKAMSIRDTAKDAQLILGQFPIVRSRTANFIDDRVPGISVPKNIIDEMNLAAMDGEDKEQEVGFALSKRLFDEVMNLHPKVHLMTHNRFNLCSDLIGE</sequence>
<dbReference type="InterPro" id="IPR003171">
    <property type="entry name" value="Mehydrof_redctse-like"/>
</dbReference>
<dbReference type="PANTHER" id="PTHR45754:SF3">
    <property type="entry name" value="METHYLENETETRAHYDROFOLATE REDUCTASE (NADPH)"/>
    <property type="match status" value="1"/>
</dbReference>
<dbReference type="GO" id="GO:0005829">
    <property type="term" value="C:cytosol"/>
    <property type="evidence" value="ECO:0007669"/>
    <property type="project" value="TreeGrafter"/>
</dbReference>
<evidence type="ECO:0000256" key="4">
    <source>
        <dbReference type="ARBA" id="ARBA00022630"/>
    </source>
</evidence>
<proteinExistence type="inferred from homology"/>
<dbReference type="GO" id="GO:0071949">
    <property type="term" value="F:FAD binding"/>
    <property type="evidence" value="ECO:0007669"/>
    <property type="project" value="TreeGrafter"/>
</dbReference>